<dbReference type="GO" id="GO:0016874">
    <property type="term" value="F:ligase activity"/>
    <property type="evidence" value="ECO:0007669"/>
    <property type="project" value="UniProtKB-KW"/>
</dbReference>
<dbReference type="PROSITE" id="PS00455">
    <property type="entry name" value="AMP_BINDING"/>
    <property type="match status" value="1"/>
</dbReference>
<comment type="similarity">
    <text evidence="1">Belongs to the ATP-dependent AMP-binding enzyme family.</text>
</comment>
<comment type="caution">
    <text evidence="7">The sequence shown here is derived from an EMBL/GenBank/DDBJ whole genome shotgun (WGS) entry which is preliminary data.</text>
</comment>
<dbReference type="InterPro" id="IPR042099">
    <property type="entry name" value="ANL_N_sf"/>
</dbReference>
<dbReference type="Proteomes" id="UP001458946">
    <property type="component" value="Unassembled WGS sequence"/>
</dbReference>
<dbReference type="Pfam" id="PF00501">
    <property type="entry name" value="AMP-binding"/>
    <property type="match status" value="1"/>
</dbReference>
<accession>A0ABP9VBG3</accession>
<keyword evidence="4" id="KW-0443">Lipid metabolism</keyword>
<evidence type="ECO:0000259" key="6">
    <source>
        <dbReference type="Pfam" id="PF13193"/>
    </source>
</evidence>
<feature type="domain" description="AMP-binding enzyme C-terminal" evidence="6">
    <location>
        <begin position="423"/>
        <end position="497"/>
    </location>
</feature>
<dbReference type="InterPro" id="IPR025110">
    <property type="entry name" value="AMP-bd_C"/>
</dbReference>
<dbReference type="Gene3D" id="3.30.300.30">
    <property type="match status" value="1"/>
</dbReference>
<keyword evidence="2 7" id="KW-0436">Ligase</keyword>
<evidence type="ECO:0000313" key="7">
    <source>
        <dbReference type="EMBL" id="GAA5502584.1"/>
    </source>
</evidence>
<dbReference type="PANTHER" id="PTHR43859:SF4">
    <property type="entry name" value="BUTANOATE--COA LIGASE AAE1-RELATED"/>
    <property type="match status" value="1"/>
</dbReference>
<dbReference type="InterPro" id="IPR020845">
    <property type="entry name" value="AMP-binding_CS"/>
</dbReference>
<keyword evidence="3" id="KW-0276">Fatty acid metabolism</keyword>
<protein>
    <submittedName>
        <fullName evidence="7">Long-chain-fatty-acid--CoA ligase</fullName>
    </submittedName>
</protein>
<evidence type="ECO:0000313" key="8">
    <source>
        <dbReference type="Proteomes" id="UP001458946"/>
    </source>
</evidence>
<organism evidence="7 8">
    <name type="scientific">Deinococcus xinjiangensis</name>
    <dbReference type="NCBI Taxonomy" id="457454"/>
    <lineage>
        <taxon>Bacteria</taxon>
        <taxon>Thermotogati</taxon>
        <taxon>Deinococcota</taxon>
        <taxon>Deinococci</taxon>
        <taxon>Deinococcales</taxon>
        <taxon>Deinococcaceae</taxon>
        <taxon>Deinococcus</taxon>
    </lineage>
</organism>
<dbReference type="InterPro" id="IPR045851">
    <property type="entry name" value="AMP-bd_C_sf"/>
</dbReference>
<name>A0ABP9VBG3_9DEIO</name>
<evidence type="ECO:0000256" key="4">
    <source>
        <dbReference type="ARBA" id="ARBA00023098"/>
    </source>
</evidence>
<dbReference type="RefSeq" id="WP_353542552.1">
    <property type="nucleotide sequence ID" value="NZ_BAABRN010000026.1"/>
</dbReference>
<keyword evidence="8" id="KW-1185">Reference proteome</keyword>
<evidence type="ECO:0000256" key="2">
    <source>
        <dbReference type="ARBA" id="ARBA00022598"/>
    </source>
</evidence>
<gene>
    <name evidence="7" type="ORF">Dxin01_02328</name>
</gene>
<dbReference type="InterPro" id="IPR000873">
    <property type="entry name" value="AMP-dep_synth/lig_dom"/>
</dbReference>
<dbReference type="EMBL" id="BAABRN010000026">
    <property type="protein sequence ID" value="GAA5502584.1"/>
    <property type="molecule type" value="Genomic_DNA"/>
</dbReference>
<evidence type="ECO:0000256" key="1">
    <source>
        <dbReference type="ARBA" id="ARBA00006432"/>
    </source>
</evidence>
<dbReference type="SUPFAM" id="SSF56801">
    <property type="entry name" value="Acetyl-CoA synthetase-like"/>
    <property type="match status" value="1"/>
</dbReference>
<proteinExistence type="inferred from homology"/>
<sequence length="528" mass="56093">MKTPLTPLEAVLRTFAVHGERPALQEGDLRLTYREFAEATARLMALLGGSLHAGGHALLIAPNTACALLAFHAVPLCGGVIVPLNPAFSDEALNFLTRHADPQVAFVDAAHLPRVQGTLTELGIPVLVIGDGSDFLGRLSEFAPAPLTLPAGLDEDAPISVNYTSGTTSDPKGVMLTHRNAAINSMDMLYHLNLRPSSVYLHALPLTHGNGWGCAWTVTVAGAAHVILRDPADLRFGLSAEAQITHLCASPAILGPLADHPFGMALPKPVRVLIGGTSPRSSMIAALQAKGFEVLHGYGLIETSAVLTITDLSEELLPPDPYSAPKVLARQGHPMVYGGQIEVVSEDGAGVPHDGQTPGEIVIRSNVVMKGYYKNRAATRRAIKDGWLHTGDLAVIHEGGRLEILDREGDLLKIGGQAISSVQIEAVLYRHPSVREAVVVAAHDDTGDLPVAFVTLHAGAQVQGREILSFCTPHLPDYALPRRVQLVADLPKTASGKVLKHVLRAKANETADALRRERVAGEELGVRG</sequence>
<reference evidence="7 8" key="1">
    <citation type="submission" date="2024-02" db="EMBL/GenBank/DDBJ databases">
        <title>Deinococcus xinjiangensis NBRC 107630.</title>
        <authorList>
            <person name="Ichikawa N."/>
            <person name="Katano-Makiyama Y."/>
            <person name="Hidaka K."/>
        </authorList>
    </citation>
    <scope>NUCLEOTIDE SEQUENCE [LARGE SCALE GENOMIC DNA]</scope>
    <source>
        <strain evidence="7 8">NBRC 107630</strain>
    </source>
</reference>
<dbReference type="Gene3D" id="3.40.50.12780">
    <property type="entry name" value="N-terminal domain of ligase-like"/>
    <property type="match status" value="1"/>
</dbReference>
<evidence type="ECO:0000259" key="5">
    <source>
        <dbReference type="Pfam" id="PF00501"/>
    </source>
</evidence>
<feature type="domain" description="AMP-dependent synthetase/ligase" evidence="5">
    <location>
        <begin position="15"/>
        <end position="373"/>
    </location>
</feature>
<dbReference type="Pfam" id="PF13193">
    <property type="entry name" value="AMP-binding_C"/>
    <property type="match status" value="1"/>
</dbReference>
<evidence type="ECO:0000256" key="3">
    <source>
        <dbReference type="ARBA" id="ARBA00022832"/>
    </source>
</evidence>
<dbReference type="PANTHER" id="PTHR43859">
    <property type="entry name" value="ACYL-ACTIVATING ENZYME"/>
    <property type="match status" value="1"/>
</dbReference>